<evidence type="ECO:0000313" key="2">
    <source>
        <dbReference type="Proteomes" id="UP000188268"/>
    </source>
</evidence>
<reference evidence="1 2" key="1">
    <citation type="submission" date="2013-09" db="EMBL/GenBank/DDBJ databases">
        <title>Corchorus capsularis genome sequencing.</title>
        <authorList>
            <person name="Alam M."/>
            <person name="Haque M.S."/>
            <person name="Islam M.S."/>
            <person name="Emdad E.M."/>
            <person name="Islam M.M."/>
            <person name="Ahmed B."/>
            <person name="Halim A."/>
            <person name="Hossen Q.M.M."/>
            <person name="Hossain M.Z."/>
            <person name="Ahmed R."/>
            <person name="Khan M.M."/>
            <person name="Islam R."/>
            <person name="Rashid M.M."/>
            <person name="Khan S.A."/>
            <person name="Rahman M.S."/>
            <person name="Alam M."/>
        </authorList>
    </citation>
    <scope>NUCLEOTIDE SEQUENCE [LARGE SCALE GENOMIC DNA]</scope>
    <source>
        <strain evidence="2">cv. CVL-1</strain>
        <tissue evidence="1">Whole seedling</tissue>
    </source>
</reference>
<gene>
    <name evidence="1" type="ORF">CCACVL1_30493</name>
</gene>
<name>A0A1R3FWX9_COCAP</name>
<keyword evidence="2" id="KW-1185">Reference proteome</keyword>
<comment type="caution">
    <text evidence="1">The sequence shown here is derived from an EMBL/GenBank/DDBJ whole genome shotgun (WGS) entry which is preliminary data.</text>
</comment>
<dbReference type="AlphaFoldDB" id="A0A1R3FWX9"/>
<protein>
    <submittedName>
        <fullName evidence="1">Uncharacterized protein</fullName>
    </submittedName>
</protein>
<organism evidence="1 2">
    <name type="scientific">Corchorus capsularis</name>
    <name type="common">Jute</name>
    <dbReference type="NCBI Taxonomy" id="210143"/>
    <lineage>
        <taxon>Eukaryota</taxon>
        <taxon>Viridiplantae</taxon>
        <taxon>Streptophyta</taxon>
        <taxon>Embryophyta</taxon>
        <taxon>Tracheophyta</taxon>
        <taxon>Spermatophyta</taxon>
        <taxon>Magnoliopsida</taxon>
        <taxon>eudicotyledons</taxon>
        <taxon>Gunneridae</taxon>
        <taxon>Pentapetalae</taxon>
        <taxon>rosids</taxon>
        <taxon>malvids</taxon>
        <taxon>Malvales</taxon>
        <taxon>Malvaceae</taxon>
        <taxon>Grewioideae</taxon>
        <taxon>Apeibeae</taxon>
        <taxon>Corchorus</taxon>
    </lineage>
</organism>
<proteinExistence type="predicted"/>
<dbReference type="Gramene" id="OMO50352">
    <property type="protein sequence ID" value="OMO50352"/>
    <property type="gene ID" value="CCACVL1_30493"/>
</dbReference>
<dbReference type="PANTHER" id="PTHR33645">
    <property type="entry name" value="AMINOPEPTIDASE (DUF3754)"/>
    <property type="match status" value="1"/>
</dbReference>
<dbReference type="STRING" id="210143.A0A1R3FWX9"/>
<dbReference type="OrthoDB" id="2020015at2759"/>
<accession>A0A1R3FWX9</accession>
<dbReference type="EMBL" id="AWWV01016184">
    <property type="protein sequence ID" value="OMO50352.1"/>
    <property type="molecule type" value="Genomic_DNA"/>
</dbReference>
<dbReference type="Proteomes" id="UP000188268">
    <property type="component" value="Unassembled WGS sequence"/>
</dbReference>
<evidence type="ECO:0000313" key="1">
    <source>
        <dbReference type="EMBL" id="OMO50352.1"/>
    </source>
</evidence>
<sequence length="103" mass="12045">MQLYSLFYPVHGAQKLQQLNLSSDEIDVLERNFLTYLFQEMEKSNFKIATDEEIDVALAGQYLLNLQITFDESKIDKTLLKRYFPEHPQDNLPDFADKVVISL</sequence>
<dbReference type="PANTHER" id="PTHR33645:SF11">
    <property type="entry name" value="AMINOPEPTIDASE (DUF3754)"/>
    <property type="match status" value="1"/>
</dbReference>